<protein>
    <recommendedName>
        <fullName evidence="3">C-type lectin domain-containing protein</fullName>
    </recommendedName>
</protein>
<gene>
    <name evidence="1" type="ORF">OUZ56_014368</name>
</gene>
<comment type="caution">
    <text evidence="1">The sequence shown here is derived from an EMBL/GenBank/DDBJ whole genome shotgun (WGS) entry which is preliminary data.</text>
</comment>
<reference evidence="1 2" key="1">
    <citation type="journal article" date="2023" name="Nucleic Acids Res.">
        <title>The hologenome of Daphnia magna reveals possible DNA methylation and microbiome-mediated evolution of the host genome.</title>
        <authorList>
            <person name="Chaturvedi A."/>
            <person name="Li X."/>
            <person name="Dhandapani V."/>
            <person name="Marshall H."/>
            <person name="Kissane S."/>
            <person name="Cuenca-Cambronero M."/>
            <person name="Asole G."/>
            <person name="Calvet F."/>
            <person name="Ruiz-Romero M."/>
            <person name="Marangio P."/>
            <person name="Guigo R."/>
            <person name="Rago D."/>
            <person name="Mirbahai L."/>
            <person name="Eastwood N."/>
            <person name="Colbourne J.K."/>
            <person name="Zhou J."/>
            <person name="Mallon E."/>
            <person name="Orsini L."/>
        </authorList>
    </citation>
    <scope>NUCLEOTIDE SEQUENCE [LARGE SCALE GENOMIC DNA]</scope>
    <source>
        <strain evidence="1">LRV0_1</strain>
    </source>
</reference>
<dbReference type="SUPFAM" id="SSF56436">
    <property type="entry name" value="C-type lectin-like"/>
    <property type="match status" value="1"/>
</dbReference>
<organism evidence="1 2">
    <name type="scientific">Daphnia magna</name>
    <dbReference type="NCBI Taxonomy" id="35525"/>
    <lineage>
        <taxon>Eukaryota</taxon>
        <taxon>Metazoa</taxon>
        <taxon>Ecdysozoa</taxon>
        <taxon>Arthropoda</taxon>
        <taxon>Crustacea</taxon>
        <taxon>Branchiopoda</taxon>
        <taxon>Diplostraca</taxon>
        <taxon>Cladocera</taxon>
        <taxon>Anomopoda</taxon>
        <taxon>Daphniidae</taxon>
        <taxon>Daphnia</taxon>
    </lineage>
</organism>
<keyword evidence="2" id="KW-1185">Reference proteome</keyword>
<dbReference type="Gene3D" id="3.10.100.10">
    <property type="entry name" value="Mannose-Binding Protein A, subunit A"/>
    <property type="match status" value="1"/>
</dbReference>
<accession>A0ABR0AJJ2</accession>
<dbReference type="InterPro" id="IPR016186">
    <property type="entry name" value="C-type_lectin-like/link_sf"/>
</dbReference>
<name>A0ABR0AJJ2_9CRUS</name>
<evidence type="ECO:0000313" key="2">
    <source>
        <dbReference type="Proteomes" id="UP001234178"/>
    </source>
</evidence>
<dbReference type="Proteomes" id="UP001234178">
    <property type="component" value="Unassembled WGS sequence"/>
</dbReference>
<dbReference type="CDD" id="cd00037">
    <property type="entry name" value="CLECT"/>
    <property type="match status" value="1"/>
</dbReference>
<proteinExistence type="predicted"/>
<sequence length="213" mass="24365">MMQETSDTPEAMVLKEQIGLLKAKVVRLRNLRNLLKNSTLYRNWEGTCPSELDAQVRCFKITREKENNCLCWSNAEVKVNWFTANAFCDYHGMHLISFRSNIVGDKLNLDTLWNSYGRVAIWTSASDVTTRRAWVFRNGAILSKQEAYQSESIAGLDESFLKNLEPIQNGSYPNRNIPTTCISANITDSGTKLTFYPETCLQDRPFVCEQFVL</sequence>
<evidence type="ECO:0000313" key="1">
    <source>
        <dbReference type="EMBL" id="KAK4025293.1"/>
    </source>
</evidence>
<dbReference type="EMBL" id="JAOYFB010000038">
    <property type="protein sequence ID" value="KAK4025293.1"/>
    <property type="molecule type" value="Genomic_DNA"/>
</dbReference>
<evidence type="ECO:0008006" key="3">
    <source>
        <dbReference type="Google" id="ProtNLM"/>
    </source>
</evidence>
<dbReference type="InterPro" id="IPR016187">
    <property type="entry name" value="CTDL_fold"/>
</dbReference>